<dbReference type="Pfam" id="PF00650">
    <property type="entry name" value="CRAL_TRIO"/>
    <property type="match status" value="1"/>
</dbReference>
<name>A0A176VPR4_MARPO</name>
<keyword evidence="2" id="KW-1133">Transmembrane helix</keyword>
<proteinExistence type="predicted"/>
<dbReference type="SMART" id="SM01100">
    <property type="entry name" value="CRAL_TRIO_N"/>
    <property type="match status" value="1"/>
</dbReference>
<dbReference type="PANTHER" id="PTHR47104">
    <property type="entry name" value="SEC14P-LIKE PHOSPHATIDYLINOSITOL TRANSFER FAMILY PROTEIN"/>
    <property type="match status" value="1"/>
</dbReference>
<feature type="domain" description="CRAL-TRIO" evidence="3">
    <location>
        <begin position="245"/>
        <end position="408"/>
    </location>
</feature>
<dbReference type="InterPro" id="IPR011074">
    <property type="entry name" value="CRAL/TRIO_N_dom"/>
</dbReference>
<dbReference type="InterPro" id="IPR001251">
    <property type="entry name" value="CRAL-TRIO_dom"/>
</dbReference>
<dbReference type="AlphaFoldDB" id="A0A176VPR4"/>
<feature type="compositionally biased region" description="Basic and acidic residues" evidence="1">
    <location>
        <begin position="76"/>
        <end position="89"/>
    </location>
</feature>
<organism evidence="4 5">
    <name type="scientific">Marchantia polymorpha subsp. ruderalis</name>
    <dbReference type="NCBI Taxonomy" id="1480154"/>
    <lineage>
        <taxon>Eukaryota</taxon>
        <taxon>Viridiplantae</taxon>
        <taxon>Streptophyta</taxon>
        <taxon>Embryophyta</taxon>
        <taxon>Marchantiophyta</taxon>
        <taxon>Marchantiopsida</taxon>
        <taxon>Marchantiidae</taxon>
        <taxon>Marchantiales</taxon>
        <taxon>Marchantiaceae</taxon>
        <taxon>Marchantia</taxon>
    </lineage>
</organism>
<evidence type="ECO:0000256" key="1">
    <source>
        <dbReference type="SAM" id="MobiDB-lite"/>
    </source>
</evidence>
<feature type="region of interest" description="Disordered" evidence="1">
    <location>
        <begin position="411"/>
        <end position="432"/>
    </location>
</feature>
<dbReference type="Gene3D" id="3.40.525.10">
    <property type="entry name" value="CRAL-TRIO lipid binding domain"/>
    <property type="match status" value="1"/>
</dbReference>
<feature type="region of interest" description="Disordered" evidence="1">
    <location>
        <begin position="480"/>
        <end position="510"/>
    </location>
</feature>
<dbReference type="EMBL" id="LVLJ01003243">
    <property type="protein sequence ID" value="OAE22281.1"/>
    <property type="molecule type" value="Genomic_DNA"/>
</dbReference>
<comment type="caution">
    <text evidence="4">The sequence shown here is derived from an EMBL/GenBank/DDBJ whole genome shotgun (WGS) entry which is preliminary data.</text>
</comment>
<accession>A0A176VPR4</accession>
<evidence type="ECO:0000256" key="2">
    <source>
        <dbReference type="SAM" id="Phobius"/>
    </source>
</evidence>
<feature type="compositionally biased region" description="Basic and acidic residues" evidence="1">
    <location>
        <begin position="9"/>
        <end position="18"/>
    </location>
</feature>
<dbReference type="Proteomes" id="UP000077202">
    <property type="component" value="Unassembled WGS sequence"/>
</dbReference>
<protein>
    <recommendedName>
        <fullName evidence="3">CRAL-TRIO domain-containing protein</fullName>
    </recommendedName>
</protein>
<dbReference type="PROSITE" id="PS50191">
    <property type="entry name" value="CRAL_TRIO"/>
    <property type="match status" value="1"/>
</dbReference>
<gene>
    <name evidence="4" type="ORF">AXG93_3491s1220</name>
</gene>
<evidence type="ECO:0000259" key="3">
    <source>
        <dbReference type="PROSITE" id="PS50191"/>
    </source>
</evidence>
<dbReference type="SUPFAM" id="SSF52087">
    <property type="entry name" value="CRAL/TRIO domain"/>
    <property type="match status" value="1"/>
</dbReference>
<feature type="region of interest" description="Disordered" evidence="1">
    <location>
        <begin position="1"/>
        <end position="92"/>
    </location>
</feature>
<feature type="transmembrane region" description="Helical" evidence="2">
    <location>
        <begin position="174"/>
        <end position="195"/>
    </location>
</feature>
<reference evidence="4" key="1">
    <citation type="submission" date="2016-03" db="EMBL/GenBank/DDBJ databases">
        <title>Mechanisms controlling the formation of the plant cell surface in tip-growing cells are functionally conserved among land plants.</title>
        <authorList>
            <person name="Honkanen S."/>
            <person name="Jones V.A."/>
            <person name="Morieri G."/>
            <person name="Champion C."/>
            <person name="Hetherington A.J."/>
            <person name="Kelly S."/>
            <person name="Saint-Marcoux D."/>
            <person name="Proust H."/>
            <person name="Prescott H."/>
            <person name="Dolan L."/>
        </authorList>
    </citation>
    <scope>NUCLEOTIDE SEQUENCE [LARGE SCALE GENOMIC DNA]</scope>
    <source>
        <tissue evidence="4">Whole gametophyte</tissue>
    </source>
</reference>
<feature type="compositionally biased region" description="Basic and acidic residues" evidence="1">
    <location>
        <begin position="483"/>
        <end position="497"/>
    </location>
</feature>
<evidence type="ECO:0000313" key="5">
    <source>
        <dbReference type="Proteomes" id="UP000077202"/>
    </source>
</evidence>
<dbReference type="InterPro" id="IPR036273">
    <property type="entry name" value="CRAL/TRIO_N_dom_sf"/>
</dbReference>
<dbReference type="PANTHER" id="PTHR47104:SF1">
    <property type="entry name" value="SEC14P-LIKE PHOSPHATIDYLINOSITOL TRANSFER FAMILY PROTEIN"/>
    <property type="match status" value="1"/>
</dbReference>
<keyword evidence="2" id="KW-0472">Membrane</keyword>
<keyword evidence="2" id="KW-0812">Transmembrane</keyword>
<sequence length="553" mass="60958">MGLDGTALMRERESDGSRGARGWWAGRDRETRKPRKKSGGGPEGPVGVDDGETGRSSTKSERRRRSSSSGEDDDDDARRERSGGERCKDTSGGSQQCVAACAAATATPVLLASAAVVATTPARSGGDPYVVIVCECGGRGAAAAAAASAVGNPPEDYEFSQSTLGHRKQFRRDYVRRLVCLKILVHIAVIVYWGWLTFPTWLEFCDDACVERYLKARGYNVRRAAKLLKATLAWRENFDVDYLIADEFTAELASGVSYVAGHDNEGRPVVIVRRKNFTYGAWSQKQYLRYLIFTMEVAVASMGPGVDQWVLVIDMGHAKLTSPSSSTILGTLRILNEHYPERLAKAYVVDSPSVLYFLWKSICPFVDYGTKGKVTFASSKDHALSEAVAATSNRNSTQDKDGRSSLRRLLQESPSFRALRPERNTSNESALVNSPHCRSLSFSTPGTAFNTPALRGKEFSSFRADRNSWIPGLLSGNHSRKLKAGEGHSFRLGRRPELQPGGAEQREKSPNSFRQYWKFFRAEYNESAYRATMKPPHGGLKSIIGFSMKNNLT</sequence>
<dbReference type="CDD" id="cd00170">
    <property type="entry name" value="SEC14"/>
    <property type="match status" value="1"/>
</dbReference>
<evidence type="ECO:0000313" key="4">
    <source>
        <dbReference type="EMBL" id="OAE22281.1"/>
    </source>
</evidence>
<dbReference type="InterPro" id="IPR036865">
    <property type="entry name" value="CRAL-TRIO_dom_sf"/>
</dbReference>
<dbReference type="SMART" id="SM00516">
    <property type="entry name" value="SEC14"/>
    <property type="match status" value="1"/>
</dbReference>
<dbReference type="SUPFAM" id="SSF46938">
    <property type="entry name" value="CRAL/TRIO N-terminal domain"/>
    <property type="match status" value="1"/>
</dbReference>
<keyword evidence="5" id="KW-1185">Reference proteome</keyword>